<accession>A0AAV2E7I4</accession>
<sequence length="77" mass="7925">MTQLEVGSSGRNSTARHAVSDAPPAAHENPEDRVPQIQVHSAANPSSPGSEAKCTMCESTVPLVLGWITVATLSSVG</sequence>
<feature type="region of interest" description="Disordered" evidence="1">
    <location>
        <begin position="1"/>
        <end position="53"/>
    </location>
</feature>
<name>A0AAV2E7I4_9ROSI</name>
<keyword evidence="3" id="KW-1185">Reference proteome</keyword>
<gene>
    <name evidence="2" type="ORF">LTRI10_LOCUS22848</name>
</gene>
<protein>
    <submittedName>
        <fullName evidence="2">Uncharacterized protein</fullName>
    </submittedName>
</protein>
<dbReference type="EMBL" id="OZ034817">
    <property type="protein sequence ID" value="CAL1381470.1"/>
    <property type="molecule type" value="Genomic_DNA"/>
</dbReference>
<dbReference type="Proteomes" id="UP001497516">
    <property type="component" value="Chromosome 4"/>
</dbReference>
<organism evidence="2 3">
    <name type="scientific">Linum trigynum</name>
    <dbReference type="NCBI Taxonomy" id="586398"/>
    <lineage>
        <taxon>Eukaryota</taxon>
        <taxon>Viridiplantae</taxon>
        <taxon>Streptophyta</taxon>
        <taxon>Embryophyta</taxon>
        <taxon>Tracheophyta</taxon>
        <taxon>Spermatophyta</taxon>
        <taxon>Magnoliopsida</taxon>
        <taxon>eudicotyledons</taxon>
        <taxon>Gunneridae</taxon>
        <taxon>Pentapetalae</taxon>
        <taxon>rosids</taxon>
        <taxon>fabids</taxon>
        <taxon>Malpighiales</taxon>
        <taxon>Linaceae</taxon>
        <taxon>Linum</taxon>
    </lineage>
</organism>
<evidence type="ECO:0000313" key="3">
    <source>
        <dbReference type="Proteomes" id="UP001497516"/>
    </source>
</evidence>
<feature type="compositionally biased region" description="Polar residues" evidence="1">
    <location>
        <begin position="38"/>
        <end position="49"/>
    </location>
</feature>
<proteinExistence type="predicted"/>
<dbReference type="AlphaFoldDB" id="A0AAV2E7I4"/>
<feature type="compositionally biased region" description="Polar residues" evidence="1">
    <location>
        <begin position="1"/>
        <end position="15"/>
    </location>
</feature>
<evidence type="ECO:0000313" key="2">
    <source>
        <dbReference type="EMBL" id="CAL1381470.1"/>
    </source>
</evidence>
<evidence type="ECO:0000256" key="1">
    <source>
        <dbReference type="SAM" id="MobiDB-lite"/>
    </source>
</evidence>
<reference evidence="2 3" key="1">
    <citation type="submission" date="2024-04" db="EMBL/GenBank/DDBJ databases">
        <authorList>
            <person name="Fracassetti M."/>
        </authorList>
    </citation>
    <scope>NUCLEOTIDE SEQUENCE [LARGE SCALE GENOMIC DNA]</scope>
</reference>